<reference evidence="2 3" key="1">
    <citation type="submission" date="2018-09" db="EMBL/GenBank/DDBJ databases">
        <title>Phylogeny of the Shewanellaceae, and recommendation for two new genera, Pseudoshewanella and Parashewanella.</title>
        <authorList>
            <person name="Wang G."/>
        </authorList>
    </citation>
    <scope>NUCLEOTIDE SEQUENCE [LARGE SCALE GENOMIC DNA]</scope>
    <source>
        <strain evidence="2 3">C51</strain>
    </source>
</reference>
<evidence type="ECO:0000313" key="2">
    <source>
        <dbReference type="EMBL" id="RLV58138.1"/>
    </source>
</evidence>
<evidence type="ECO:0000256" key="1">
    <source>
        <dbReference type="SAM" id="Coils"/>
    </source>
</evidence>
<keyword evidence="1" id="KW-0175">Coiled coil</keyword>
<accession>A0A3L8PUN8</accession>
<organism evidence="2 3">
    <name type="scientific">Parashewanella curva</name>
    <dbReference type="NCBI Taxonomy" id="2338552"/>
    <lineage>
        <taxon>Bacteria</taxon>
        <taxon>Pseudomonadati</taxon>
        <taxon>Pseudomonadota</taxon>
        <taxon>Gammaproteobacteria</taxon>
        <taxon>Alteromonadales</taxon>
        <taxon>Shewanellaceae</taxon>
        <taxon>Parashewanella</taxon>
    </lineage>
</organism>
<gene>
    <name evidence="2" type="ORF">D5018_18865</name>
</gene>
<dbReference type="EMBL" id="QZEI01000094">
    <property type="protein sequence ID" value="RLV58138.1"/>
    <property type="molecule type" value="Genomic_DNA"/>
</dbReference>
<dbReference type="AlphaFoldDB" id="A0A3L8PUN8"/>
<name>A0A3L8PUN8_9GAMM</name>
<feature type="coiled-coil region" evidence="1">
    <location>
        <begin position="7"/>
        <end position="34"/>
    </location>
</feature>
<sequence>MPEPSEFELIEQQLKDLEKKKQKLLTRKAALLSQTSNQPSLNSRQKVELWLLNKAHGISE</sequence>
<proteinExistence type="predicted"/>
<comment type="caution">
    <text evidence="2">The sequence shown here is derived from an EMBL/GenBank/DDBJ whole genome shotgun (WGS) entry which is preliminary data.</text>
</comment>
<keyword evidence="3" id="KW-1185">Reference proteome</keyword>
<protein>
    <submittedName>
        <fullName evidence="2">Uncharacterized protein</fullName>
    </submittedName>
</protein>
<dbReference type="Proteomes" id="UP000281474">
    <property type="component" value="Unassembled WGS sequence"/>
</dbReference>
<dbReference type="RefSeq" id="WP_121840537.1">
    <property type="nucleotide sequence ID" value="NZ_ML014843.1"/>
</dbReference>
<evidence type="ECO:0000313" key="3">
    <source>
        <dbReference type="Proteomes" id="UP000281474"/>
    </source>
</evidence>